<accession>A0ABV7G057</accession>
<reference evidence="3" key="1">
    <citation type="journal article" date="2019" name="Int. J. Syst. Evol. Microbiol.">
        <title>The Global Catalogue of Microorganisms (GCM) 10K type strain sequencing project: providing services to taxonomists for standard genome sequencing and annotation.</title>
        <authorList>
            <consortium name="The Broad Institute Genomics Platform"/>
            <consortium name="The Broad Institute Genome Sequencing Center for Infectious Disease"/>
            <person name="Wu L."/>
            <person name="Ma J."/>
        </authorList>
    </citation>
    <scope>NUCLEOTIDE SEQUENCE [LARGE SCALE GENOMIC DNA]</scope>
    <source>
        <strain evidence="3">KCTC 52094</strain>
    </source>
</reference>
<dbReference type="Proteomes" id="UP001595593">
    <property type="component" value="Unassembled WGS sequence"/>
</dbReference>
<dbReference type="Gene3D" id="3.50.50.60">
    <property type="entry name" value="FAD/NAD(P)-binding domain"/>
    <property type="match status" value="1"/>
</dbReference>
<proteinExistence type="predicted"/>
<dbReference type="EC" id="1.17.8.1" evidence="2"/>
<evidence type="ECO:0000259" key="1">
    <source>
        <dbReference type="Pfam" id="PF01593"/>
    </source>
</evidence>
<protein>
    <submittedName>
        <fullName evidence="2">Hydroxysqualene dehydroxylase HpnE</fullName>
        <ecNumber evidence="2">1.17.8.1</ecNumber>
    </submittedName>
</protein>
<organism evidence="2 3">
    <name type="scientific">Teichococcus globiformis</name>
    <dbReference type="NCBI Taxonomy" id="2307229"/>
    <lineage>
        <taxon>Bacteria</taxon>
        <taxon>Pseudomonadati</taxon>
        <taxon>Pseudomonadota</taxon>
        <taxon>Alphaproteobacteria</taxon>
        <taxon>Acetobacterales</taxon>
        <taxon>Roseomonadaceae</taxon>
        <taxon>Roseomonas</taxon>
    </lineage>
</organism>
<dbReference type="PANTHER" id="PTHR42923:SF47">
    <property type="entry name" value="BLR3003 PROTEIN"/>
    <property type="match status" value="1"/>
</dbReference>
<gene>
    <name evidence="2" type="primary">hpnE</name>
    <name evidence="2" type="ORF">ACFOD4_13420</name>
</gene>
<dbReference type="GO" id="GO:0016491">
    <property type="term" value="F:oxidoreductase activity"/>
    <property type="evidence" value="ECO:0007669"/>
    <property type="project" value="UniProtKB-KW"/>
</dbReference>
<dbReference type="SUPFAM" id="SSF51905">
    <property type="entry name" value="FAD/NAD(P)-binding domain"/>
    <property type="match status" value="1"/>
</dbReference>
<dbReference type="InterPro" id="IPR017830">
    <property type="entry name" value="SQase_HpnE"/>
</dbReference>
<keyword evidence="2" id="KW-0560">Oxidoreductase</keyword>
<dbReference type="EMBL" id="JBHRTN010000012">
    <property type="protein sequence ID" value="MFC3126062.1"/>
    <property type="molecule type" value="Genomic_DNA"/>
</dbReference>
<dbReference type="PANTHER" id="PTHR42923">
    <property type="entry name" value="PROTOPORPHYRINOGEN OXIDASE"/>
    <property type="match status" value="1"/>
</dbReference>
<evidence type="ECO:0000313" key="3">
    <source>
        <dbReference type="Proteomes" id="UP001595593"/>
    </source>
</evidence>
<dbReference type="Pfam" id="PF01593">
    <property type="entry name" value="Amino_oxidase"/>
    <property type="match status" value="1"/>
</dbReference>
<feature type="domain" description="Amine oxidase" evidence="1">
    <location>
        <begin position="11"/>
        <end position="411"/>
    </location>
</feature>
<dbReference type="RefSeq" id="WP_379597167.1">
    <property type="nucleotide sequence ID" value="NZ_JBHRTN010000012.1"/>
</dbReference>
<keyword evidence="3" id="KW-1185">Reference proteome</keyword>
<dbReference type="InterPro" id="IPR050464">
    <property type="entry name" value="Zeta_carotene_desat/Oxidored"/>
</dbReference>
<evidence type="ECO:0000313" key="2">
    <source>
        <dbReference type="EMBL" id="MFC3126062.1"/>
    </source>
</evidence>
<dbReference type="InterPro" id="IPR002937">
    <property type="entry name" value="Amino_oxidase"/>
</dbReference>
<name>A0ABV7G057_9PROT</name>
<comment type="caution">
    <text evidence="2">The sequence shown here is derived from an EMBL/GenBank/DDBJ whole genome shotgun (WGS) entry which is preliminary data.</text>
</comment>
<dbReference type="InterPro" id="IPR036188">
    <property type="entry name" value="FAD/NAD-bd_sf"/>
</dbReference>
<sequence>MPRIHVVGAGLAGLSAAVALAGRGLRVVLSEAAPQAGGRCRSYHDAQLGLTIDNGNHLVLSGNRAVARYMAAIGAEDRLAGPGEAMFPFLDLRDGTRWTLRPNGGPLPWWVLAPGRRVPGTRIRDYMALARLLRARSAQRIDAILPSRGVLWERLLQPVLVSMLNTPPEQGSAVLAGAVLRESLARGGAASRPLVAVPDLEAAFVAPALGHLRRMGEEIRLGRRLRQLAMEAGRVRALGFADGEEALAPEDRVVLAVPPWTAAELLPGLSVPNRFHAIVNAHFATVPPPGAAPVTGLVGGTAEWVFAFPDRVSTTTSAADALLEQPQDALVARLWRDAAAALRLPCGNDPPPCRIVREKRATFAATPEQEARRPGPATGLGNLWLAGDWVATGLPATIEGALRSGEAAAELALKGLMGAETLAR</sequence>
<dbReference type="PRINTS" id="PR00420">
    <property type="entry name" value="RNGMNOXGNASE"/>
</dbReference>
<dbReference type="NCBIfam" id="TIGR03467">
    <property type="entry name" value="HpnE"/>
    <property type="match status" value="1"/>
</dbReference>